<evidence type="ECO:0000313" key="2">
    <source>
        <dbReference type="EMBL" id="RKG79548.1"/>
    </source>
</evidence>
<dbReference type="EMBL" id="RAVZ01000242">
    <property type="protein sequence ID" value="RKG79548.1"/>
    <property type="molecule type" value="Genomic_DNA"/>
</dbReference>
<name>A0A3A8IAM7_9BACT</name>
<gene>
    <name evidence="2" type="ORF">D7V88_28535</name>
</gene>
<dbReference type="Proteomes" id="UP000268094">
    <property type="component" value="Unassembled WGS sequence"/>
</dbReference>
<proteinExistence type="predicted"/>
<feature type="non-terminal residue" evidence="2">
    <location>
        <position position="1"/>
    </location>
</feature>
<feature type="region of interest" description="Disordered" evidence="1">
    <location>
        <begin position="1"/>
        <end position="28"/>
    </location>
</feature>
<keyword evidence="2" id="KW-0418">Kinase</keyword>
<keyword evidence="3" id="KW-1185">Reference proteome</keyword>
<keyword evidence="2" id="KW-0723">Serine/threonine-protein kinase</keyword>
<keyword evidence="2" id="KW-0808">Transferase</keyword>
<reference evidence="3" key="1">
    <citation type="submission" date="2018-09" db="EMBL/GenBank/DDBJ databases">
        <authorList>
            <person name="Livingstone P.G."/>
            <person name="Whitworth D.E."/>
        </authorList>
    </citation>
    <scope>NUCLEOTIDE SEQUENCE [LARGE SCALE GENOMIC DNA]</scope>
    <source>
        <strain evidence="3">CA054A</strain>
    </source>
</reference>
<organism evidence="2 3">
    <name type="scientific">Corallococcus terminator</name>
    <dbReference type="NCBI Taxonomy" id="2316733"/>
    <lineage>
        <taxon>Bacteria</taxon>
        <taxon>Pseudomonadati</taxon>
        <taxon>Myxococcota</taxon>
        <taxon>Myxococcia</taxon>
        <taxon>Myxococcales</taxon>
        <taxon>Cystobacterineae</taxon>
        <taxon>Myxococcaceae</taxon>
        <taxon>Corallococcus</taxon>
    </lineage>
</organism>
<dbReference type="GO" id="GO:0004674">
    <property type="term" value="F:protein serine/threonine kinase activity"/>
    <property type="evidence" value="ECO:0007669"/>
    <property type="project" value="UniProtKB-KW"/>
</dbReference>
<evidence type="ECO:0000313" key="3">
    <source>
        <dbReference type="Proteomes" id="UP000268094"/>
    </source>
</evidence>
<accession>A0A3A8IAM7</accession>
<feature type="compositionally biased region" description="Low complexity" evidence="1">
    <location>
        <begin position="1"/>
        <end position="18"/>
    </location>
</feature>
<comment type="caution">
    <text evidence="2">The sequence shown here is derived from an EMBL/GenBank/DDBJ whole genome shotgun (WGS) entry which is preliminary data.</text>
</comment>
<protein>
    <submittedName>
        <fullName evidence="2">Serine/threonine protein kinase</fullName>
    </submittedName>
</protein>
<sequence>PVKSVPAGSATPATTTAAPAPPTEDPAKALGTLQVSANPYATVYLGSKRLGDVQGRASYKVAPGTYKLTFQHPMGGRTYTVIVPANGTVAQEFRAPKGR</sequence>
<dbReference type="AlphaFoldDB" id="A0A3A8IAM7"/>
<evidence type="ECO:0000256" key="1">
    <source>
        <dbReference type="SAM" id="MobiDB-lite"/>
    </source>
</evidence>